<feature type="transmembrane region" description="Helical" evidence="1">
    <location>
        <begin position="71"/>
        <end position="91"/>
    </location>
</feature>
<dbReference type="Proteomes" id="UP001589750">
    <property type="component" value="Unassembled WGS sequence"/>
</dbReference>
<dbReference type="EMBL" id="JBHMDG010000015">
    <property type="protein sequence ID" value="MFB9313945.1"/>
    <property type="molecule type" value="Genomic_DNA"/>
</dbReference>
<feature type="transmembrane region" description="Helical" evidence="1">
    <location>
        <begin position="16"/>
        <end position="35"/>
    </location>
</feature>
<organism evidence="2 3">
    <name type="scientific">Nocardioides plantarum</name>
    <dbReference type="NCBI Taxonomy" id="29299"/>
    <lineage>
        <taxon>Bacteria</taxon>
        <taxon>Bacillati</taxon>
        <taxon>Actinomycetota</taxon>
        <taxon>Actinomycetes</taxon>
        <taxon>Propionibacteriales</taxon>
        <taxon>Nocardioidaceae</taxon>
        <taxon>Nocardioides</taxon>
    </lineage>
</organism>
<protein>
    <submittedName>
        <fullName evidence="2">Uncharacterized protein</fullName>
    </submittedName>
</protein>
<proteinExistence type="predicted"/>
<keyword evidence="3" id="KW-1185">Reference proteome</keyword>
<evidence type="ECO:0000313" key="3">
    <source>
        <dbReference type="Proteomes" id="UP001589750"/>
    </source>
</evidence>
<keyword evidence="1" id="KW-1133">Transmembrane helix</keyword>
<keyword evidence="1" id="KW-0472">Membrane</keyword>
<feature type="transmembrane region" description="Helical" evidence="1">
    <location>
        <begin position="41"/>
        <end position="59"/>
    </location>
</feature>
<name>A0ABV5KB73_9ACTN</name>
<evidence type="ECO:0000256" key="1">
    <source>
        <dbReference type="SAM" id="Phobius"/>
    </source>
</evidence>
<keyword evidence="1" id="KW-0812">Transmembrane</keyword>
<reference evidence="2 3" key="1">
    <citation type="submission" date="2024-09" db="EMBL/GenBank/DDBJ databases">
        <authorList>
            <person name="Sun Q."/>
            <person name="Mori K."/>
        </authorList>
    </citation>
    <scope>NUCLEOTIDE SEQUENCE [LARGE SCALE GENOMIC DNA]</scope>
    <source>
        <strain evidence="2 3">JCM 9626</strain>
    </source>
</reference>
<gene>
    <name evidence="2" type="ORF">ACFFRI_12895</name>
</gene>
<accession>A0ABV5KB73</accession>
<evidence type="ECO:0000313" key="2">
    <source>
        <dbReference type="EMBL" id="MFB9313945.1"/>
    </source>
</evidence>
<comment type="caution">
    <text evidence="2">The sequence shown here is derived from an EMBL/GenBank/DDBJ whole genome shotgun (WGS) entry which is preliminary data.</text>
</comment>
<dbReference type="RefSeq" id="WP_140007429.1">
    <property type="nucleotide sequence ID" value="NZ_JBHMDG010000015.1"/>
</dbReference>
<sequence length="95" mass="10565">MRERRRVARPPQPVDFWPFGGMIAMAATLFLYAVSGIVAPWWATVLLLVVWVGVFARACTWWTTHPRRISAAALGLLVLWFVVLVGGAVALDWSA</sequence>